<name>A0A401G4V7_9APHY</name>
<dbReference type="Proteomes" id="UP000287166">
    <property type="component" value="Unassembled WGS sequence"/>
</dbReference>
<proteinExistence type="predicted"/>
<evidence type="ECO:0000256" key="1">
    <source>
        <dbReference type="SAM" id="MobiDB-lite"/>
    </source>
</evidence>
<sequence length="550" mass="59791">MHLEIGGLRETTYKLWDTLNEHLSSPQMFHFVHVDPSSNKENSSVRPPPPSAGWVKDPAWIDGSVNPPRFYYNHMEIEVTHRAALTGAFGNFQPAQFSNSATGYRYPLQAAVAPSAGVLTQAEAMAVIAPAPVQLVTIAPPVPVHADMPIAPLHAALAQVEHPLASVQEGGEPPHAEQFQVGNPGAAAPAVQPQEANHLIMLATLSITEKIKTLKFDYIILEGISRTMFITKILGVHDLADQYSPSVHSGPIFKLWFTGSRGGKTSAASTENDRDFSITLETLLHKNKKSCTVSVELDLDSMEGFCTRKRAAVAMQDAVNDDELLYGTKVPRAEGFSEESQLDGGIILQLKQRWPCQQHLGEHDEPGYCYIAPSGEHIGLNMRKLKIWASAIRAHDSTKHEPLNTIEFDGVRDDRLLAIKPRGHTGPHTASMSIDLLMLLMTAMLSLITMLANCQGGLPSSSTVTAEQMAPSQAAGHHSLSPAPAVGQELHTCLAAFAAMKNIDMLEQEGLLSRLELTPDIIPEIPTFHISELTGAVEGHVVKLQVFCKE</sequence>
<feature type="region of interest" description="Disordered" evidence="1">
    <location>
        <begin position="462"/>
        <end position="482"/>
    </location>
</feature>
<organism evidence="2 3">
    <name type="scientific">Sparassis crispa</name>
    <dbReference type="NCBI Taxonomy" id="139825"/>
    <lineage>
        <taxon>Eukaryota</taxon>
        <taxon>Fungi</taxon>
        <taxon>Dikarya</taxon>
        <taxon>Basidiomycota</taxon>
        <taxon>Agaricomycotina</taxon>
        <taxon>Agaricomycetes</taxon>
        <taxon>Polyporales</taxon>
        <taxon>Sparassidaceae</taxon>
        <taxon>Sparassis</taxon>
    </lineage>
</organism>
<keyword evidence="3" id="KW-1185">Reference proteome</keyword>
<gene>
    <name evidence="2" type="ORF">SCP_0100620</name>
</gene>
<dbReference type="GeneID" id="38774107"/>
<dbReference type="InParanoid" id="A0A401G4V7"/>
<dbReference type="OrthoDB" id="3252992at2759"/>
<dbReference type="EMBL" id="BFAD01000001">
    <property type="protein sequence ID" value="GBE77190.1"/>
    <property type="molecule type" value="Genomic_DNA"/>
</dbReference>
<evidence type="ECO:0000313" key="3">
    <source>
        <dbReference type="Proteomes" id="UP000287166"/>
    </source>
</evidence>
<evidence type="ECO:0000313" key="2">
    <source>
        <dbReference type="EMBL" id="GBE77190.1"/>
    </source>
</evidence>
<reference evidence="2 3" key="1">
    <citation type="journal article" date="2018" name="Sci. Rep.">
        <title>Genome sequence of the cauliflower mushroom Sparassis crispa (Hanabiratake) and its association with beneficial usage.</title>
        <authorList>
            <person name="Kiyama R."/>
            <person name="Furutani Y."/>
            <person name="Kawaguchi K."/>
            <person name="Nakanishi T."/>
        </authorList>
    </citation>
    <scope>NUCLEOTIDE SEQUENCE [LARGE SCALE GENOMIC DNA]</scope>
</reference>
<dbReference type="RefSeq" id="XP_027608103.1">
    <property type="nucleotide sequence ID" value="XM_027752302.1"/>
</dbReference>
<comment type="caution">
    <text evidence="2">The sequence shown here is derived from an EMBL/GenBank/DDBJ whole genome shotgun (WGS) entry which is preliminary data.</text>
</comment>
<accession>A0A401G4V7</accession>
<dbReference type="AlphaFoldDB" id="A0A401G4V7"/>
<protein>
    <submittedName>
        <fullName evidence="2">Uncharacterized protein</fullName>
    </submittedName>
</protein>